<dbReference type="SUPFAM" id="SSF47576">
    <property type="entry name" value="Calponin-homology domain, CH-domain"/>
    <property type="match status" value="1"/>
</dbReference>
<evidence type="ECO:0000313" key="5">
    <source>
        <dbReference type="EMBL" id="KAJ3093300.1"/>
    </source>
</evidence>
<dbReference type="GO" id="GO:0051017">
    <property type="term" value="P:actin filament bundle assembly"/>
    <property type="evidence" value="ECO:0007669"/>
    <property type="project" value="InterPro"/>
</dbReference>
<evidence type="ECO:0000259" key="4">
    <source>
        <dbReference type="PROSITE" id="PS50021"/>
    </source>
</evidence>
<dbReference type="PANTHER" id="PTHR19961:SF18">
    <property type="entry name" value="FI19014P1"/>
    <property type="match status" value="1"/>
</dbReference>
<protein>
    <recommendedName>
        <fullName evidence="4">Calponin-homology (CH) domain-containing protein</fullName>
    </recommendedName>
</protein>
<dbReference type="GO" id="GO:0005737">
    <property type="term" value="C:cytoplasm"/>
    <property type="evidence" value="ECO:0007669"/>
    <property type="project" value="TreeGrafter"/>
</dbReference>
<dbReference type="GO" id="GO:0005884">
    <property type="term" value="C:actin filament"/>
    <property type="evidence" value="ECO:0007669"/>
    <property type="project" value="TreeGrafter"/>
</dbReference>
<keyword evidence="1" id="KW-0677">Repeat</keyword>
<name>A0AAD5XBK2_9FUNG</name>
<dbReference type="SMART" id="SM00033">
    <property type="entry name" value="CH"/>
    <property type="match status" value="1"/>
</dbReference>
<feature type="coiled-coil region" evidence="3">
    <location>
        <begin position="328"/>
        <end position="362"/>
    </location>
</feature>
<evidence type="ECO:0000313" key="6">
    <source>
        <dbReference type="Proteomes" id="UP001211907"/>
    </source>
</evidence>
<dbReference type="GO" id="GO:0051639">
    <property type="term" value="P:actin filament network formation"/>
    <property type="evidence" value="ECO:0007669"/>
    <property type="project" value="TreeGrafter"/>
</dbReference>
<keyword evidence="3" id="KW-0175">Coiled coil</keyword>
<dbReference type="Proteomes" id="UP001211907">
    <property type="component" value="Unassembled WGS sequence"/>
</dbReference>
<dbReference type="InterPro" id="IPR036872">
    <property type="entry name" value="CH_dom_sf"/>
</dbReference>
<sequence length="367" mass="42271">MSAEDIVSGTPHLVLGLVWQVIKVGLLQHVATAGGKNTSNSSQDIVSKVSDASTTCLENGLVKWVNWTLKNENIKISNFGPDLSDSRVLAHLIASFDDDTEARALRLEKVLTELDVTHRAELVLEYAARFGCRHFTSPADIVGGNRKLNLAFVAVLHNSKISRDKNNPSNVNIHSEVKKLLLQLEDAQKVLAWVQTERDALKIELDELKQRFRDQEKFYSENKVIVKLERMEETNKSYGHTEHNKQETNLVSEEQHHEKFEEKTIQNEFQKNELQKSEIQESTETLCSREFLSPHFEKSVDIVAYELQQDKLKEKRLFTDERHTMQFDERSQKVIEKLTEKLEIAEKRLNLLISKRKSLAKERKEIT</sequence>
<feature type="coiled-coil region" evidence="3">
    <location>
        <begin position="191"/>
        <end position="218"/>
    </location>
</feature>
<dbReference type="GO" id="GO:0032432">
    <property type="term" value="C:actin filament bundle"/>
    <property type="evidence" value="ECO:0007669"/>
    <property type="project" value="TreeGrafter"/>
</dbReference>
<feature type="non-terminal residue" evidence="5">
    <location>
        <position position="367"/>
    </location>
</feature>
<organism evidence="5 6">
    <name type="scientific">Physocladia obscura</name>
    <dbReference type="NCBI Taxonomy" id="109957"/>
    <lineage>
        <taxon>Eukaryota</taxon>
        <taxon>Fungi</taxon>
        <taxon>Fungi incertae sedis</taxon>
        <taxon>Chytridiomycota</taxon>
        <taxon>Chytridiomycota incertae sedis</taxon>
        <taxon>Chytridiomycetes</taxon>
        <taxon>Chytridiales</taxon>
        <taxon>Chytriomycetaceae</taxon>
        <taxon>Physocladia</taxon>
    </lineage>
</organism>
<reference evidence="5" key="1">
    <citation type="submission" date="2020-05" db="EMBL/GenBank/DDBJ databases">
        <title>Phylogenomic resolution of chytrid fungi.</title>
        <authorList>
            <person name="Stajich J.E."/>
            <person name="Amses K."/>
            <person name="Simmons R."/>
            <person name="Seto K."/>
            <person name="Myers J."/>
            <person name="Bonds A."/>
            <person name="Quandt C.A."/>
            <person name="Barry K."/>
            <person name="Liu P."/>
            <person name="Grigoriev I."/>
            <person name="Longcore J.E."/>
            <person name="James T.Y."/>
        </authorList>
    </citation>
    <scope>NUCLEOTIDE SEQUENCE</scope>
    <source>
        <strain evidence="5">JEL0513</strain>
    </source>
</reference>
<dbReference type="InterPro" id="IPR039959">
    <property type="entry name" value="Fimbrin/Plastin"/>
</dbReference>
<keyword evidence="2" id="KW-0009">Actin-binding</keyword>
<dbReference type="PROSITE" id="PS50021">
    <property type="entry name" value="CH"/>
    <property type="match status" value="1"/>
</dbReference>
<dbReference type="Gene3D" id="1.10.418.10">
    <property type="entry name" value="Calponin-like domain"/>
    <property type="match status" value="2"/>
</dbReference>
<dbReference type="Pfam" id="PF00307">
    <property type="entry name" value="CH"/>
    <property type="match status" value="1"/>
</dbReference>
<comment type="caution">
    <text evidence="5">The sequence shown here is derived from an EMBL/GenBank/DDBJ whole genome shotgun (WGS) entry which is preliminary data.</text>
</comment>
<gene>
    <name evidence="5" type="ORF">HK100_006701</name>
</gene>
<dbReference type="GO" id="GO:0051015">
    <property type="term" value="F:actin filament binding"/>
    <property type="evidence" value="ECO:0007669"/>
    <property type="project" value="InterPro"/>
</dbReference>
<evidence type="ECO:0000256" key="1">
    <source>
        <dbReference type="ARBA" id="ARBA00022737"/>
    </source>
</evidence>
<accession>A0AAD5XBK2</accession>
<dbReference type="PANTHER" id="PTHR19961">
    <property type="entry name" value="FIMBRIN/PLASTIN"/>
    <property type="match status" value="1"/>
</dbReference>
<feature type="domain" description="Calponin-homology (CH)" evidence="4">
    <location>
        <begin position="55"/>
        <end position="161"/>
    </location>
</feature>
<dbReference type="CDD" id="cd21218">
    <property type="entry name" value="CH_PLS_FIM_rpt2"/>
    <property type="match status" value="1"/>
</dbReference>
<dbReference type="AlphaFoldDB" id="A0AAD5XBK2"/>
<dbReference type="EMBL" id="JADGJH010003115">
    <property type="protein sequence ID" value="KAJ3093300.1"/>
    <property type="molecule type" value="Genomic_DNA"/>
</dbReference>
<proteinExistence type="predicted"/>
<evidence type="ECO:0000256" key="2">
    <source>
        <dbReference type="ARBA" id="ARBA00023203"/>
    </source>
</evidence>
<dbReference type="InterPro" id="IPR001715">
    <property type="entry name" value="CH_dom"/>
</dbReference>
<evidence type="ECO:0000256" key="3">
    <source>
        <dbReference type="SAM" id="Coils"/>
    </source>
</evidence>
<keyword evidence="6" id="KW-1185">Reference proteome</keyword>